<dbReference type="EMBL" id="FOEL01000032">
    <property type="protein sequence ID" value="SER87067.1"/>
    <property type="molecule type" value="Genomic_DNA"/>
</dbReference>
<comment type="caution">
    <text evidence="1">The sequence shown here is derived from an EMBL/GenBank/DDBJ whole genome shotgun (WGS) entry which is preliminary data.</text>
</comment>
<organism evidence="1 2">
    <name type="scientific">Lysinibacillus fusiformis</name>
    <dbReference type="NCBI Taxonomy" id="28031"/>
    <lineage>
        <taxon>Bacteria</taxon>
        <taxon>Bacillati</taxon>
        <taxon>Bacillota</taxon>
        <taxon>Bacilli</taxon>
        <taxon>Bacillales</taxon>
        <taxon>Bacillaceae</taxon>
        <taxon>Lysinibacillus</taxon>
    </lineage>
</organism>
<name>A0A1H9SQB9_9BACI</name>
<protein>
    <submittedName>
        <fullName evidence="1">Uncharacterized protein</fullName>
    </submittedName>
</protein>
<dbReference type="RefSeq" id="WP_043990275.1">
    <property type="nucleotide sequence ID" value="NZ_CP167119.1"/>
</dbReference>
<evidence type="ECO:0000313" key="2">
    <source>
        <dbReference type="Proteomes" id="UP000199410"/>
    </source>
</evidence>
<reference evidence="1 2" key="1">
    <citation type="submission" date="2016-10" db="EMBL/GenBank/DDBJ databases">
        <authorList>
            <person name="Varghese N."/>
            <person name="Submissions S."/>
        </authorList>
    </citation>
    <scope>NUCLEOTIDE SEQUENCE [LARGE SCALE GENOMIC DNA]</scope>
    <source>
        <strain evidence="1 2">TC-13</strain>
    </source>
</reference>
<proteinExistence type="predicted"/>
<dbReference type="Proteomes" id="UP000199410">
    <property type="component" value="Unassembled WGS sequence"/>
</dbReference>
<accession>A0A1H9SQB9</accession>
<gene>
    <name evidence="1" type="ORF">SAMN02787113_04789</name>
</gene>
<evidence type="ECO:0000313" key="1">
    <source>
        <dbReference type="EMBL" id="SER87067.1"/>
    </source>
</evidence>
<sequence length="163" mass="18460">MKIWKLLILLVLMFEFALIGSDNISTKSSDEFDSSKRKDSQLQERVLARTSTQEMDMLHRLPLNYLNATTANGEFHNSFYSNHSPQEFDIHYDIKNKGTQPFSLKIYNADAKLWAQKTVNAGAKYSTILEKGSYTMSEGVYSISIITVDGAEGVFDFAIQVID</sequence>
<dbReference type="AlphaFoldDB" id="A0A1H9SQB9"/>